<evidence type="ECO:0000313" key="1">
    <source>
        <dbReference type="EMBL" id="KKM60485.1"/>
    </source>
</evidence>
<organism evidence="1">
    <name type="scientific">marine sediment metagenome</name>
    <dbReference type="NCBI Taxonomy" id="412755"/>
    <lineage>
        <taxon>unclassified sequences</taxon>
        <taxon>metagenomes</taxon>
        <taxon>ecological metagenomes</taxon>
    </lineage>
</organism>
<dbReference type="InterPro" id="IPR029063">
    <property type="entry name" value="SAM-dependent_MTases_sf"/>
</dbReference>
<protein>
    <recommendedName>
        <fullName evidence="2">Methyltransferase type 11 domain-containing protein</fullName>
    </recommendedName>
</protein>
<name>A0A0F9L924_9ZZZZ</name>
<dbReference type="PANTHER" id="PTHR43861">
    <property type="entry name" value="TRANS-ACONITATE 2-METHYLTRANSFERASE-RELATED"/>
    <property type="match status" value="1"/>
</dbReference>
<dbReference type="EMBL" id="LAZR01011671">
    <property type="protein sequence ID" value="KKM60485.1"/>
    <property type="molecule type" value="Genomic_DNA"/>
</dbReference>
<dbReference type="PANTHER" id="PTHR43861:SF6">
    <property type="entry name" value="METHYLTRANSFERASE TYPE 11"/>
    <property type="match status" value="1"/>
</dbReference>
<accession>A0A0F9L924</accession>
<sequence>MVTDPKCPVCNNANASCTGTHLQYRLYQCPHCDLSFCDPLKIDFEFYRNNFDYIMRDTLLVDPLEQQERWDIDQALKQLEHHSGSLLDVGCGTGFFVKKAYEMGYEVYGIETNERAVKKGMDFFGLEHLYPVDIQGFVSQMGKGLKFDFVTMFQVLEHLDNLNMSIYCVKETLKSGGTLLLSLPYRDRFPDTLY</sequence>
<dbReference type="Pfam" id="PF13489">
    <property type="entry name" value="Methyltransf_23"/>
    <property type="match status" value="1"/>
</dbReference>
<feature type="non-terminal residue" evidence="1">
    <location>
        <position position="194"/>
    </location>
</feature>
<proteinExistence type="predicted"/>
<dbReference type="AlphaFoldDB" id="A0A0F9L924"/>
<dbReference type="SUPFAM" id="SSF53335">
    <property type="entry name" value="S-adenosyl-L-methionine-dependent methyltransferases"/>
    <property type="match status" value="1"/>
</dbReference>
<dbReference type="CDD" id="cd02440">
    <property type="entry name" value="AdoMet_MTases"/>
    <property type="match status" value="1"/>
</dbReference>
<dbReference type="Gene3D" id="3.40.50.150">
    <property type="entry name" value="Vaccinia Virus protein VP39"/>
    <property type="match status" value="1"/>
</dbReference>
<gene>
    <name evidence="1" type="ORF">LCGC14_1541390</name>
</gene>
<reference evidence="1" key="1">
    <citation type="journal article" date="2015" name="Nature">
        <title>Complex archaea that bridge the gap between prokaryotes and eukaryotes.</title>
        <authorList>
            <person name="Spang A."/>
            <person name="Saw J.H."/>
            <person name="Jorgensen S.L."/>
            <person name="Zaremba-Niedzwiedzka K."/>
            <person name="Martijn J."/>
            <person name="Lind A.E."/>
            <person name="van Eijk R."/>
            <person name="Schleper C."/>
            <person name="Guy L."/>
            <person name="Ettema T.J."/>
        </authorList>
    </citation>
    <scope>NUCLEOTIDE SEQUENCE</scope>
</reference>
<comment type="caution">
    <text evidence="1">The sequence shown here is derived from an EMBL/GenBank/DDBJ whole genome shotgun (WGS) entry which is preliminary data.</text>
</comment>
<evidence type="ECO:0008006" key="2">
    <source>
        <dbReference type="Google" id="ProtNLM"/>
    </source>
</evidence>